<dbReference type="Proteomes" id="UP000316476">
    <property type="component" value="Unassembled WGS sequence"/>
</dbReference>
<dbReference type="EMBL" id="SJPZ01000001">
    <property type="protein sequence ID" value="TWU67261.1"/>
    <property type="molecule type" value="Genomic_DNA"/>
</dbReference>
<organism evidence="1 2">
    <name type="scientific">Crateriforma conspicua</name>
    <dbReference type="NCBI Taxonomy" id="2527996"/>
    <lineage>
        <taxon>Bacteria</taxon>
        <taxon>Pseudomonadati</taxon>
        <taxon>Planctomycetota</taxon>
        <taxon>Planctomycetia</taxon>
        <taxon>Planctomycetales</taxon>
        <taxon>Planctomycetaceae</taxon>
        <taxon>Crateriforma</taxon>
    </lineage>
</organism>
<evidence type="ECO:0000313" key="1">
    <source>
        <dbReference type="EMBL" id="TWU67261.1"/>
    </source>
</evidence>
<gene>
    <name evidence="1" type="ORF">V7x_28340</name>
</gene>
<evidence type="ECO:0000313" key="2">
    <source>
        <dbReference type="Proteomes" id="UP000316476"/>
    </source>
</evidence>
<sequence>MADVVAGWNDSNDSIFVMGRRWVTGTALAPKSWILDTEDSDCPHFDVPRVVALKFDALKFDHD</sequence>
<dbReference type="AlphaFoldDB" id="A0A5C6FXQ1"/>
<comment type="caution">
    <text evidence="1">The sequence shown here is derived from an EMBL/GenBank/DDBJ whole genome shotgun (WGS) entry which is preliminary data.</text>
</comment>
<reference evidence="1 2" key="1">
    <citation type="submission" date="2019-02" db="EMBL/GenBank/DDBJ databases">
        <title>Deep-cultivation of Planctomycetes and their phenomic and genomic characterization uncovers novel biology.</title>
        <authorList>
            <person name="Wiegand S."/>
            <person name="Jogler M."/>
            <person name="Boedeker C."/>
            <person name="Pinto D."/>
            <person name="Vollmers J."/>
            <person name="Rivas-Marin E."/>
            <person name="Kohn T."/>
            <person name="Peeters S.H."/>
            <person name="Heuer A."/>
            <person name="Rast P."/>
            <person name="Oberbeckmann S."/>
            <person name="Bunk B."/>
            <person name="Jeske O."/>
            <person name="Meyerdierks A."/>
            <person name="Storesund J.E."/>
            <person name="Kallscheuer N."/>
            <person name="Luecker S."/>
            <person name="Lage O.M."/>
            <person name="Pohl T."/>
            <person name="Merkel B.J."/>
            <person name="Hornburger P."/>
            <person name="Mueller R.-W."/>
            <person name="Bruemmer F."/>
            <person name="Labrenz M."/>
            <person name="Spormann A.M."/>
            <person name="Op Den Camp H."/>
            <person name="Overmann J."/>
            <person name="Amann R."/>
            <person name="Jetten M.S.M."/>
            <person name="Mascher T."/>
            <person name="Medema M.H."/>
            <person name="Devos D.P."/>
            <person name="Kaster A.-K."/>
            <person name="Ovreas L."/>
            <person name="Rohde M."/>
            <person name="Galperin M.Y."/>
            <person name="Jogler C."/>
        </authorList>
    </citation>
    <scope>NUCLEOTIDE SEQUENCE [LARGE SCALE GENOMIC DNA]</scope>
    <source>
        <strain evidence="1 2">V7</strain>
    </source>
</reference>
<name>A0A5C6FXQ1_9PLAN</name>
<proteinExistence type="predicted"/>
<protein>
    <submittedName>
        <fullName evidence="1">Uncharacterized protein</fullName>
    </submittedName>
</protein>
<accession>A0A5C6FXQ1</accession>